<dbReference type="Gene3D" id="2.30.38.10">
    <property type="entry name" value="Luciferase, Domain 3"/>
    <property type="match status" value="1"/>
</dbReference>
<feature type="domain" description="Carrier" evidence="8">
    <location>
        <begin position="1014"/>
        <end position="1088"/>
    </location>
</feature>
<dbReference type="SUPFAM" id="SSF56801">
    <property type="entry name" value="Acetyl-CoA synthetase-like"/>
    <property type="match status" value="1"/>
</dbReference>
<dbReference type="PROSITE" id="PS50075">
    <property type="entry name" value="CARRIER"/>
    <property type="match status" value="1"/>
</dbReference>
<dbReference type="FunFam" id="3.40.50.12780:FF:000012">
    <property type="entry name" value="Non-ribosomal peptide synthetase"/>
    <property type="match status" value="1"/>
</dbReference>
<dbReference type="CDD" id="cd05930">
    <property type="entry name" value="A_NRPS"/>
    <property type="match status" value="1"/>
</dbReference>
<dbReference type="CDD" id="cd19534">
    <property type="entry name" value="E_NRPS"/>
    <property type="match status" value="1"/>
</dbReference>
<reference evidence="9" key="1">
    <citation type="submission" date="2021-05" db="EMBL/GenBank/DDBJ databases">
        <authorList>
            <person name="Pietrasiak N."/>
            <person name="Ward R."/>
            <person name="Stajich J.E."/>
            <person name="Kurbessoian T."/>
        </authorList>
    </citation>
    <scope>NUCLEOTIDE SEQUENCE</scope>
    <source>
        <strain evidence="9">CPER-KK1</strain>
    </source>
</reference>
<dbReference type="Gene3D" id="3.30.300.30">
    <property type="match status" value="1"/>
</dbReference>
<dbReference type="InterPro" id="IPR023213">
    <property type="entry name" value="CAT-like_dom_sf"/>
</dbReference>
<dbReference type="InterPro" id="IPR036736">
    <property type="entry name" value="ACP-like_sf"/>
</dbReference>
<dbReference type="PROSITE" id="PS00455">
    <property type="entry name" value="AMP_BINDING"/>
    <property type="match status" value="1"/>
</dbReference>
<dbReference type="PROSITE" id="PS00012">
    <property type="entry name" value="PHOSPHOPANTETHEINE"/>
    <property type="match status" value="1"/>
</dbReference>
<dbReference type="NCBIfam" id="TIGR01746">
    <property type="entry name" value="Thioester-redct"/>
    <property type="match status" value="1"/>
</dbReference>
<dbReference type="Pfam" id="PF13193">
    <property type="entry name" value="AMP-binding_C"/>
    <property type="match status" value="1"/>
</dbReference>
<dbReference type="Gene3D" id="3.40.50.980">
    <property type="match status" value="2"/>
</dbReference>
<dbReference type="SUPFAM" id="SSF47336">
    <property type="entry name" value="ACP-like"/>
    <property type="match status" value="1"/>
</dbReference>
<dbReference type="GO" id="GO:0043041">
    <property type="term" value="P:amino acid activation for nonribosomal peptide biosynthetic process"/>
    <property type="evidence" value="ECO:0007669"/>
    <property type="project" value="UniProtKB-ARBA"/>
</dbReference>
<dbReference type="Pfam" id="PF00668">
    <property type="entry name" value="Condensation"/>
    <property type="match status" value="3"/>
</dbReference>
<comment type="caution">
    <text evidence="9">The sequence shown here is derived from an EMBL/GenBank/DDBJ whole genome shotgun (WGS) entry which is preliminary data.</text>
</comment>
<dbReference type="InterPro" id="IPR001242">
    <property type="entry name" value="Condensation_dom"/>
</dbReference>
<dbReference type="FunFam" id="3.30.300.30:FF:000010">
    <property type="entry name" value="Enterobactin synthetase component F"/>
    <property type="match status" value="1"/>
</dbReference>
<dbReference type="Gene3D" id="1.10.1200.10">
    <property type="entry name" value="ACP-like"/>
    <property type="match status" value="1"/>
</dbReference>
<dbReference type="InterPro" id="IPR020806">
    <property type="entry name" value="PKS_PP-bd"/>
</dbReference>
<evidence type="ECO:0000256" key="3">
    <source>
        <dbReference type="ARBA" id="ARBA00022450"/>
    </source>
</evidence>
<dbReference type="NCBIfam" id="TIGR01720">
    <property type="entry name" value="NRPS-para261"/>
    <property type="match status" value="1"/>
</dbReference>
<dbReference type="EMBL" id="JAHHIF010000002">
    <property type="protein sequence ID" value="MBW4543135.1"/>
    <property type="molecule type" value="Genomic_DNA"/>
</dbReference>
<dbReference type="FunFam" id="2.30.38.10:FF:000001">
    <property type="entry name" value="Non-ribosomal peptide synthetase PvdI"/>
    <property type="match status" value="1"/>
</dbReference>
<dbReference type="GO" id="GO:0044550">
    <property type="term" value="P:secondary metabolite biosynthetic process"/>
    <property type="evidence" value="ECO:0007669"/>
    <property type="project" value="UniProtKB-ARBA"/>
</dbReference>
<evidence type="ECO:0000256" key="6">
    <source>
        <dbReference type="ARBA" id="ARBA00023194"/>
    </source>
</evidence>
<keyword evidence="3" id="KW-0596">Phosphopantetheine</keyword>
<evidence type="ECO:0000256" key="1">
    <source>
        <dbReference type="ARBA" id="ARBA00001957"/>
    </source>
</evidence>
<dbReference type="GO" id="GO:0008610">
    <property type="term" value="P:lipid biosynthetic process"/>
    <property type="evidence" value="ECO:0007669"/>
    <property type="project" value="UniProtKB-ARBA"/>
</dbReference>
<name>A0A951U7W8_9CYAN</name>
<dbReference type="GO" id="GO:0016874">
    <property type="term" value="F:ligase activity"/>
    <property type="evidence" value="ECO:0007669"/>
    <property type="project" value="UniProtKB-KW"/>
</dbReference>
<dbReference type="InterPro" id="IPR006162">
    <property type="entry name" value="Ppantetheine_attach_site"/>
</dbReference>
<evidence type="ECO:0000256" key="4">
    <source>
        <dbReference type="ARBA" id="ARBA00022553"/>
    </source>
</evidence>
<protein>
    <submittedName>
        <fullName evidence="9">Amino acid adenylation domain-containing protein</fullName>
    </submittedName>
</protein>
<dbReference type="Gene3D" id="3.30.559.10">
    <property type="entry name" value="Chloramphenicol acetyltransferase-like domain"/>
    <property type="match status" value="2"/>
</dbReference>
<dbReference type="FunFam" id="1.10.1200.10:FF:000005">
    <property type="entry name" value="Nonribosomal peptide synthetase 1"/>
    <property type="match status" value="1"/>
</dbReference>
<evidence type="ECO:0000256" key="5">
    <source>
        <dbReference type="ARBA" id="ARBA00022598"/>
    </source>
</evidence>
<dbReference type="InterPro" id="IPR020845">
    <property type="entry name" value="AMP-binding_CS"/>
</dbReference>
<sequence>MKNEIIEGYRLSPQQKHLWSLQQFDATLPYRVQYAILIEGNLDPKRLELALENVVNRHEILRTTFRCLPGMTIPLQVITDSSTLSIHYHDLRSLDTQEQEVKCDTLFDEVLQRHLTLEDGISFYASLVILSSQKHYLIISLPALCADIATLLNLVNEVINSYATNHKNGQLLDRPTQYVDIAEWQNELLESEDTKTGVEFWQRQNFDAAFCLRLPFENKFDEIIDFQPNSLNLRFNHDLVSKIEVLAEKYNSSLSVFLLTCWQILLWRVTGQQTIIVGRAFNGRKYEELEQALGLLAKHLPITGHLERKLKFSEIIKQADESVSECYKWQEYFDWDKVLNLTENNQEPAFFPFSFDYSEQPEIYCTNELSFSVDKQYVCFDRFKVKLSCLRQNDSITVEFQYDSSLLDVETIERLASQFQTLLESAVKHPEVEIGKLEILKPSDRKQLLVEFNQTHADYPLDRCIHQLFEEQAERTPDSVAVVFEDQQLTYAELNRRSNQLAHHLQRLGVKPDVLVGLFVERSLDLIIGLLGILKAGAAYVPLDPALPKESLAFRLQDAGVSVLLTQQQLAEKLCDRTAQVICLDTDWEVIDRESQENLSSDVKSENLVYVLFTSGSTGKPKGVAVEHRQLLNYVNAIAEKLDLSVCTSFATVSTFAADLGNTTIFPSLCSGGCLHVISSERASNPEALADYFQRHAIDCLKIVPSHLTALLTSSNPKRILPRQRLILGGEACSWTLIEQIQQLTPQCQIFNHYGPTETTVGVLTYPITNNPSATSTPLKKGGKGGSKFTATVPIGRPIANTQIYLLDSEGQPVPIGVPGELHIGGAGVARGYLNQSELTAEKFINNPFLESDELEENSSIQNLKLKIQNSYLYKTGDLARYLPDGNIEFIGRIDNQVKIHGFRIELGEIEAALRQHPSISETVVIAREDEPGRKHLVAYVVPNEQPKNPKSKLQNLKSSDLRGFLQEKLPEYMVPSAFVRLKALPLTPNGKVDRQALPAPDMARSNLEETFVAPRTTAEKILAEIWTQILQLETVGIHDNFFELGGDSILSMQIIAKANQAGLQLSPKQLFEHQTIAELAAVAGTNRTIQAEQGLVMGSVPLTPIQHWFFEQNLPDSHHWNQAVLLEVQQAIAPVLLEQALQKLLEHHDALRLRFVRQESGWQQVNASPDAIVPFTHVDLSTVSEIEQESAISDAATKLQTSLNLSSGPLVQVVLFDLGASKNVFEKSPNPPNLLTKAPASLQGNGGTGLPSPKRRGAGGEVKPSRLLIIIHHLAVDGVSWRILLEDLQTAYQQINQGEAIQLPPKTTSFKHWAERLQEYAQSATLQQELDYWLAESRQQIVHLPIDFPGGNNSVAEACTVSVTLSREETQVLLQAVPAAYQTQINEVLLAALMQAFAQWTGERSLLIDLEGHGREAIFDDVDLSRTVGWFTTIFPVLLDIEEASSLRDALKAVKEQLRRIPNRGIGYGVLRYLSKSLQLHSPKAEIRFNYLGQTDQIFQESSLFKPAQESCGVARSLRGNRSYLLDINGIVAEGQLRLDWTYSKAIHRQATIERLAESFIEALRELINCCQSLEAKGYTPSDLPKASTPTGKVTVAALNAEAVLDPSIYPDTSFEPTTEPSHIFLTGATGFVGAFLLYELLQQTTADIYCLVRSPNAELGKKRLQSHLESYLLWDELLSRRIIPVVGDLSQPLLGLSEEQFQVMAGKVDAIYHNAASINLIHPYSTLKAANVLGTQEVLRLASRIRVKPVHYISTLSVLTSASHAEVKGIQELYRFNHSQVPSGGYGQTKWVAEKLVATARDRGLPVSIYRLGRVSGHSQTGVCNTNDRLYRMLKGFIELGFAPDVDTTVDMTPVDYVSKAIAHLSKQEQSFGKIFHLSNPHPIRSFELFNWIGEFGYPIQLMSHNQWQAEFLNAAERFSDNPLYPLIPFFAGMESDRTSTQDSLEKTSNSAALKFNCHNTTEGLTNTSIVCPSVNSELLQTYFSYLIQSSFLHAPHVRNMSC</sequence>
<dbReference type="FunFam" id="3.40.50.980:FF:000001">
    <property type="entry name" value="Non-ribosomal peptide synthetase"/>
    <property type="match status" value="1"/>
</dbReference>
<evidence type="ECO:0000313" key="10">
    <source>
        <dbReference type="Proteomes" id="UP000753908"/>
    </source>
</evidence>
<dbReference type="PANTHER" id="PTHR45398:SF1">
    <property type="entry name" value="ENZYME, PUTATIVE (JCVI)-RELATED"/>
    <property type="match status" value="1"/>
</dbReference>
<dbReference type="GO" id="GO:0031177">
    <property type="term" value="F:phosphopantetheine binding"/>
    <property type="evidence" value="ECO:0007669"/>
    <property type="project" value="InterPro"/>
</dbReference>
<feature type="region of interest" description="Disordered" evidence="7">
    <location>
        <begin position="1228"/>
        <end position="1261"/>
    </location>
</feature>
<dbReference type="PANTHER" id="PTHR45398">
    <property type="match status" value="1"/>
</dbReference>
<dbReference type="SUPFAM" id="SSF52777">
    <property type="entry name" value="CoA-dependent acyltransferases"/>
    <property type="match status" value="5"/>
</dbReference>
<dbReference type="SMART" id="SM00823">
    <property type="entry name" value="PKS_PP"/>
    <property type="match status" value="1"/>
</dbReference>
<dbReference type="InterPro" id="IPR000873">
    <property type="entry name" value="AMP-dep_synth/lig_dom"/>
</dbReference>
<dbReference type="InterPro" id="IPR010080">
    <property type="entry name" value="Thioester_reductase-like_dom"/>
</dbReference>
<dbReference type="SUPFAM" id="SSF51735">
    <property type="entry name" value="NAD(P)-binding Rossmann-fold domains"/>
    <property type="match status" value="1"/>
</dbReference>
<dbReference type="GO" id="GO:0017000">
    <property type="term" value="P:antibiotic biosynthetic process"/>
    <property type="evidence" value="ECO:0007669"/>
    <property type="project" value="UniProtKB-KW"/>
</dbReference>
<dbReference type="Pfam" id="PF07993">
    <property type="entry name" value="NAD_binding_4"/>
    <property type="match status" value="1"/>
</dbReference>
<gene>
    <name evidence="9" type="ORF">KME25_01610</name>
</gene>
<dbReference type="InterPro" id="IPR010071">
    <property type="entry name" value="AA_adenyl_dom"/>
</dbReference>
<dbReference type="InterPro" id="IPR009081">
    <property type="entry name" value="PP-bd_ACP"/>
</dbReference>
<comment type="cofactor">
    <cofactor evidence="1">
        <name>pantetheine 4'-phosphate</name>
        <dbReference type="ChEBI" id="CHEBI:47942"/>
    </cofactor>
</comment>
<keyword evidence="4" id="KW-0597">Phosphoprotein</keyword>
<dbReference type="Pfam" id="PF00550">
    <property type="entry name" value="PP-binding"/>
    <property type="match status" value="1"/>
</dbReference>
<keyword evidence="6" id="KW-0045">Antibiotic biosynthesis</keyword>
<evidence type="ECO:0000256" key="2">
    <source>
        <dbReference type="ARBA" id="ARBA00006432"/>
    </source>
</evidence>
<dbReference type="CDD" id="cd05235">
    <property type="entry name" value="SDR_e1"/>
    <property type="match status" value="1"/>
</dbReference>
<reference evidence="9" key="2">
    <citation type="journal article" date="2022" name="Microbiol. Resour. Announc.">
        <title>Metagenome Sequencing to Explore Phylogenomics of Terrestrial Cyanobacteria.</title>
        <authorList>
            <person name="Ward R.D."/>
            <person name="Stajich J.E."/>
            <person name="Johansen J.R."/>
            <person name="Huntemann M."/>
            <person name="Clum A."/>
            <person name="Foster B."/>
            <person name="Foster B."/>
            <person name="Roux S."/>
            <person name="Palaniappan K."/>
            <person name="Varghese N."/>
            <person name="Mukherjee S."/>
            <person name="Reddy T.B.K."/>
            <person name="Daum C."/>
            <person name="Copeland A."/>
            <person name="Chen I.A."/>
            <person name="Ivanova N.N."/>
            <person name="Kyrpides N.C."/>
            <person name="Shapiro N."/>
            <person name="Eloe-Fadrosh E.A."/>
            <person name="Pietrasiak N."/>
        </authorList>
    </citation>
    <scope>NUCLEOTIDE SEQUENCE</scope>
    <source>
        <strain evidence="9">CPER-KK1</strain>
    </source>
</reference>
<evidence type="ECO:0000259" key="8">
    <source>
        <dbReference type="PROSITE" id="PS50075"/>
    </source>
</evidence>
<dbReference type="Gene3D" id="3.30.559.30">
    <property type="entry name" value="Nonribosomal peptide synthetase, condensation domain"/>
    <property type="match status" value="2"/>
</dbReference>
<evidence type="ECO:0000313" key="9">
    <source>
        <dbReference type="EMBL" id="MBW4543135.1"/>
    </source>
</evidence>
<dbReference type="Proteomes" id="UP000753908">
    <property type="component" value="Unassembled WGS sequence"/>
</dbReference>
<dbReference type="InterPro" id="IPR013120">
    <property type="entry name" value="FAR_NAD-bd"/>
</dbReference>
<dbReference type="InterPro" id="IPR010060">
    <property type="entry name" value="NRPS_synth"/>
</dbReference>
<keyword evidence="5" id="KW-0436">Ligase</keyword>
<organism evidence="9 10">
    <name type="scientific">Symplocastrum torsivum CPER-KK1</name>
    <dbReference type="NCBI Taxonomy" id="450513"/>
    <lineage>
        <taxon>Bacteria</taxon>
        <taxon>Bacillati</taxon>
        <taxon>Cyanobacteriota</taxon>
        <taxon>Cyanophyceae</taxon>
        <taxon>Oscillatoriophycideae</taxon>
        <taxon>Oscillatoriales</taxon>
        <taxon>Microcoleaceae</taxon>
        <taxon>Symplocastrum</taxon>
    </lineage>
</organism>
<accession>A0A951U7W8</accession>
<dbReference type="Pfam" id="PF00501">
    <property type="entry name" value="AMP-binding"/>
    <property type="match status" value="1"/>
</dbReference>
<dbReference type="InterPro" id="IPR045851">
    <property type="entry name" value="AMP-bd_C_sf"/>
</dbReference>
<comment type="similarity">
    <text evidence="2">Belongs to the ATP-dependent AMP-binding enzyme family.</text>
</comment>
<dbReference type="NCBIfam" id="TIGR01733">
    <property type="entry name" value="AA-adenyl-dom"/>
    <property type="match status" value="1"/>
</dbReference>
<dbReference type="InterPro" id="IPR025110">
    <property type="entry name" value="AMP-bd_C"/>
</dbReference>
<dbReference type="InterPro" id="IPR036291">
    <property type="entry name" value="NAD(P)-bd_dom_sf"/>
</dbReference>
<proteinExistence type="inferred from homology"/>
<dbReference type="Gene3D" id="3.40.50.720">
    <property type="entry name" value="NAD(P)-binding Rossmann-like Domain"/>
    <property type="match status" value="1"/>
</dbReference>
<evidence type="ECO:0000256" key="7">
    <source>
        <dbReference type="SAM" id="MobiDB-lite"/>
    </source>
</evidence>